<accession>A0A9Q9IGI5</accession>
<dbReference type="KEGG" id="daur:Daura_36520"/>
<keyword evidence="1" id="KW-0812">Transmembrane</keyword>
<keyword evidence="4" id="KW-1185">Reference proteome</keyword>
<dbReference type="RefSeq" id="WP_052387664.1">
    <property type="nucleotide sequence ID" value="NZ_CP073767.1"/>
</dbReference>
<gene>
    <name evidence="3" type="ORF">Daura_36520</name>
</gene>
<feature type="domain" description="Methyltransferase type 11" evidence="2">
    <location>
        <begin position="138"/>
        <end position="181"/>
    </location>
</feature>
<dbReference type="AlphaFoldDB" id="A0A9Q9IGI5"/>
<keyword evidence="1" id="KW-1133">Transmembrane helix</keyword>
<dbReference type="Proteomes" id="UP001058003">
    <property type="component" value="Chromosome"/>
</dbReference>
<dbReference type="GO" id="GO:0032259">
    <property type="term" value="P:methylation"/>
    <property type="evidence" value="ECO:0007669"/>
    <property type="project" value="UniProtKB-KW"/>
</dbReference>
<organism evidence="3 4">
    <name type="scientific">Dactylosporangium aurantiacum</name>
    <dbReference type="NCBI Taxonomy" id="35754"/>
    <lineage>
        <taxon>Bacteria</taxon>
        <taxon>Bacillati</taxon>
        <taxon>Actinomycetota</taxon>
        <taxon>Actinomycetes</taxon>
        <taxon>Micromonosporales</taxon>
        <taxon>Micromonosporaceae</taxon>
        <taxon>Dactylosporangium</taxon>
    </lineage>
</organism>
<dbReference type="Gene3D" id="3.40.50.150">
    <property type="entry name" value="Vaccinia Virus protein VP39"/>
    <property type="match status" value="1"/>
</dbReference>
<keyword evidence="3" id="KW-0489">Methyltransferase</keyword>
<protein>
    <submittedName>
        <fullName evidence="3">Methyltransferase domain-containing protein</fullName>
    </submittedName>
</protein>
<dbReference type="GO" id="GO:0008757">
    <property type="term" value="F:S-adenosylmethionine-dependent methyltransferase activity"/>
    <property type="evidence" value="ECO:0007669"/>
    <property type="project" value="InterPro"/>
</dbReference>
<dbReference type="SUPFAM" id="SSF53335">
    <property type="entry name" value="S-adenosyl-L-methionine-dependent methyltransferases"/>
    <property type="match status" value="1"/>
</dbReference>
<dbReference type="InterPro" id="IPR029063">
    <property type="entry name" value="SAM-dependent_MTases_sf"/>
</dbReference>
<keyword evidence="3" id="KW-0808">Transferase</keyword>
<keyword evidence="1" id="KW-0472">Membrane</keyword>
<proteinExistence type="predicted"/>
<reference evidence="3" key="1">
    <citation type="submission" date="2021-04" db="EMBL/GenBank/DDBJ databases">
        <title>Dactylosporangium aurantiacum NRRL B-8018 full assembly.</title>
        <authorList>
            <person name="Hartkoorn R.C."/>
            <person name="Beaudoing E."/>
            <person name="Hot D."/>
        </authorList>
    </citation>
    <scope>NUCLEOTIDE SEQUENCE</scope>
    <source>
        <strain evidence="3">NRRL B-8018</strain>
    </source>
</reference>
<evidence type="ECO:0000256" key="1">
    <source>
        <dbReference type="SAM" id="Phobius"/>
    </source>
</evidence>
<dbReference type="Pfam" id="PF08241">
    <property type="entry name" value="Methyltransf_11"/>
    <property type="match status" value="1"/>
</dbReference>
<dbReference type="InterPro" id="IPR013216">
    <property type="entry name" value="Methyltransf_11"/>
</dbReference>
<evidence type="ECO:0000313" key="3">
    <source>
        <dbReference type="EMBL" id="UWZ52155.1"/>
    </source>
</evidence>
<dbReference type="EMBL" id="CP073767">
    <property type="protein sequence ID" value="UWZ52155.1"/>
    <property type="molecule type" value="Genomic_DNA"/>
</dbReference>
<evidence type="ECO:0000313" key="4">
    <source>
        <dbReference type="Proteomes" id="UP001058003"/>
    </source>
</evidence>
<sequence length="235" mass="25520">MSGVGRMVRYNWPTYAVAAAALLLVAVLPWPWPWRLLAVPGGGCVAVSLVATWWVYDHSPLYAWRWAVDLVPPPRRYAVVSTGLDEISAALRQLLPGAEPTVLDCYDPVVMTEGSVRRARRINPPPDGALRAGPGAWPVDGGGQDAVFLAFAAHELRVPAQRQALFAEVARVLRPGGHLVLVEHCRGPATVAAYGPGAWHFYPRGEWLRLARGARLTPAGEAGMTPLVRALVFQR</sequence>
<feature type="transmembrane region" description="Helical" evidence="1">
    <location>
        <begin position="12"/>
        <end position="30"/>
    </location>
</feature>
<evidence type="ECO:0000259" key="2">
    <source>
        <dbReference type="Pfam" id="PF08241"/>
    </source>
</evidence>
<name>A0A9Q9IGI5_9ACTN</name>
<dbReference type="OrthoDB" id="9805171at2"/>